<dbReference type="AlphaFoldDB" id="A0AAU8A7U5"/>
<organism evidence="9">
    <name type="scientific">Christensenella massiliensis</name>
    <dbReference type="NCBI Taxonomy" id="1805714"/>
    <lineage>
        <taxon>Bacteria</taxon>
        <taxon>Bacillati</taxon>
        <taxon>Bacillota</taxon>
        <taxon>Clostridia</taxon>
        <taxon>Christensenellales</taxon>
        <taxon>Christensenellaceae</taxon>
        <taxon>Christensenella</taxon>
    </lineage>
</organism>
<dbReference type="SUPFAM" id="SSF53448">
    <property type="entry name" value="Nucleotide-diphospho-sugar transferases"/>
    <property type="match status" value="1"/>
</dbReference>
<evidence type="ECO:0000256" key="5">
    <source>
        <dbReference type="ARBA" id="ARBA00022741"/>
    </source>
</evidence>
<keyword evidence="6" id="KW-0342">GTP-binding</keyword>
<dbReference type="InterPro" id="IPR029044">
    <property type="entry name" value="Nucleotide-diphossugar_trans"/>
</dbReference>
<dbReference type="InterPro" id="IPR049577">
    <property type="entry name" value="GMPP_N"/>
</dbReference>
<dbReference type="GO" id="GO:0005525">
    <property type="term" value="F:GTP binding"/>
    <property type="evidence" value="ECO:0007669"/>
    <property type="project" value="UniProtKB-KW"/>
</dbReference>
<dbReference type="FunFam" id="3.90.550.10:FF:000046">
    <property type="entry name" value="Mannose-1-phosphate guanylyltransferase (GDP)"/>
    <property type="match status" value="1"/>
</dbReference>
<keyword evidence="5" id="KW-0547">Nucleotide-binding</keyword>
<accession>A0AAU8A7U5</accession>
<dbReference type="EC" id="2.7.7.13" evidence="2"/>
<evidence type="ECO:0000256" key="2">
    <source>
        <dbReference type="ARBA" id="ARBA00012387"/>
    </source>
</evidence>
<gene>
    <name evidence="9" type="ORF">PUP29_11655</name>
</gene>
<dbReference type="PANTHER" id="PTHR46390">
    <property type="entry name" value="MANNOSE-1-PHOSPHATE GUANYLYLTRANSFERASE"/>
    <property type="match status" value="1"/>
</dbReference>
<evidence type="ECO:0000256" key="1">
    <source>
        <dbReference type="ARBA" id="ARBA00006115"/>
    </source>
</evidence>
<dbReference type="Pfam" id="PF00483">
    <property type="entry name" value="NTP_transferase"/>
    <property type="match status" value="1"/>
</dbReference>
<evidence type="ECO:0000256" key="7">
    <source>
        <dbReference type="ARBA" id="ARBA00047343"/>
    </source>
</evidence>
<evidence type="ECO:0000256" key="4">
    <source>
        <dbReference type="ARBA" id="ARBA00022695"/>
    </source>
</evidence>
<evidence type="ECO:0000313" key="9">
    <source>
        <dbReference type="EMBL" id="XCC62172.1"/>
    </source>
</evidence>
<dbReference type="EMBL" id="CP117826">
    <property type="protein sequence ID" value="XCC62172.1"/>
    <property type="molecule type" value="Genomic_DNA"/>
</dbReference>
<sequence length="340" mass="38260">MLLYGIILAGGSGTRLWPLSTAEAPKQFLKLFSEYSMIVETSNRIAHQIPRERQYILTGEMYSEIVREQFGDAVHVLVEPEARNTAPCILWAALKIQKMGGGIMAVLPSDHLIKEAAQFGEALNTAKEAAEEGKIVTFGIFPERAETGYGYIEISREPYELNRSVKNILAFQEKPDHTTAEKYLEAGNFLWNSGMFVFRSDVMIEEFRKYCPDIFECFQDIDADCQNDVKKAFEQCRSVSIDYAVMEKTQRGYCIPASFGWNDVGSYYSLYQESQKDDDGNAGNALAINARNCYVNTRKKAVIVGVEDIIVAEGEDAILVADFKKSPEIGCISKKFYENQ</sequence>
<reference evidence="9" key="1">
    <citation type="submission" date="2023-02" db="EMBL/GenBank/DDBJ databases">
        <title>Gut commensal Christensenella minuta modulates host metabolism via a new class of secondary bile acids.</title>
        <authorList>
            <person name="Liu C."/>
        </authorList>
    </citation>
    <scope>NUCLEOTIDE SEQUENCE</scope>
    <source>
        <strain evidence="9">CA70</strain>
    </source>
</reference>
<dbReference type="GO" id="GO:0004475">
    <property type="term" value="F:mannose-1-phosphate guanylyltransferase (GTP) activity"/>
    <property type="evidence" value="ECO:0007669"/>
    <property type="project" value="UniProtKB-EC"/>
</dbReference>
<name>A0AAU8A7U5_9FIRM</name>
<evidence type="ECO:0000256" key="6">
    <source>
        <dbReference type="ARBA" id="ARBA00023134"/>
    </source>
</evidence>
<dbReference type="CDD" id="cd02509">
    <property type="entry name" value="GDP-M1P_Guanylyltransferase"/>
    <property type="match status" value="1"/>
</dbReference>
<dbReference type="InterPro" id="IPR005835">
    <property type="entry name" value="NTP_transferase_dom"/>
</dbReference>
<keyword evidence="3" id="KW-0808">Transferase</keyword>
<evidence type="ECO:0000256" key="3">
    <source>
        <dbReference type="ARBA" id="ARBA00022679"/>
    </source>
</evidence>
<proteinExistence type="inferred from homology"/>
<dbReference type="Gene3D" id="3.90.550.10">
    <property type="entry name" value="Spore Coat Polysaccharide Biosynthesis Protein SpsA, Chain A"/>
    <property type="match status" value="1"/>
</dbReference>
<dbReference type="GO" id="GO:0009298">
    <property type="term" value="P:GDP-mannose biosynthetic process"/>
    <property type="evidence" value="ECO:0007669"/>
    <property type="project" value="TreeGrafter"/>
</dbReference>
<dbReference type="PANTHER" id="PTHR46390:SF1">
    <property type="entry name" value="MANNOSE-1-PHOSPHATE GUANYLYLTRANSFERASE"/>
    <property type="match status" value="1"/>
</dbReference>
<evidence type="ECO:0000259" key="8">
    <source>
        <dbReference type="Pfam" id="PF00483"/>
    </source>
</evidence>
<dbReference type="SUPFAM" id="SSF159283">
    <property type="entry name" value="Guanosine diphospho-D-mannose pyrophosphorylase/mannose-6-phosphate isomerase linker domain"/>
    <property type="match status" value="1"/>
</dbReference>
<keyword evidence="4 9" id="KW-0548">Nucleotidyltransferase</keyword>
<comment type="similarity">
    <text evidence="1">Belongs to the mannose-6-phosphate isomerase type 2 family.</text>
</comment>
<comment type="catalytic activity">
    <reaction evidence="7">
        <text>alpha-D-mannose 1-phosphate + GTP + H(+) = GDP-alpha-D-mannose + diphosphate</text>
        <dbReference type="Rhea" id="RHEA:15229"/>
        <dbReference type="ChEBI" id="CHEBI:15378"/>
        <dbReference type="ChEBI" id="CHEBI:33019"/>
        <dbReference type="ChEBI" id="CHEBI:37565"/>
        <dbReference type="ChEBI" id="CHEBI:57527"/>
        <dbReference type="ChEBI" id="CHEBI:58409"/>
        <dbReference type="EC" id="2.7.7.13"/>
    </reaction>
</comment>
<protein>
    <recommendedName>
        <fullName evidence="2">mannose-1-phosphate guanylyltransferase</fullName>
        <ecNumber evidence="2">2.7.7.13</ecNumber>
    </recommendedName>
</protein>
<feature type="domain" description="Nucleotidyl transferase" evidence="8">
    <location>
        <begin position="5"/>
        <end position="278"/>
    </location>
</feature>
<dbReference type="RefSeq" id="WP_079545576.1">
    <property type="nucleotide sequence ID" value="NZ_CP117826.1"/>
</dbReference>
<dbReference type="InterPro" id="IPR051161">
    <property type="entry name" value="Mannose-6P_isomerase_type2"/>
</dbReference>